<dbReference type="InterPro" id="IPR012651">
    <property type="entry name" value="Thia_Transptr_ThiT"/>
</dbReference>
<keyword evidence="1" id="KW-1133">Transmembrane helix</keyword>
<keyword evidence="3" id="KW-1185">Reference proteome</keyword>
<dbReference type="STRING" id="1423783.FC50_GL002067"/>
<dbReference type="Proteomes" id="UP000051922">
    <property type="component" value="Unassembled WGS sequence"/>
</dbReference>
<keyword evidence="1" id="KW-0812">Transmembrane</keyword>
<feature type="transmembrane region" description="Helical" evidence="1">
    <location>
        <begin position="108"/>
        <end position="131"/>
    </location>
</feature>
<dbReference type="PATRIC" id="fig|1423783.4.peg.2119"/>
<protein>
    <submittedName>
        <fullName evidence="2">Proton-coupled thiamine transporter</fullName>
    </submittedName>
</protein>
<evidence type="ECO:0000313" key="3">
    <source>
        <dbReference type="Proteomes" id="UP000051922"/>
    </source>
</evidence>
<feature type="transmembrane region" description="Helical" evidence="1">
    <location>
        <begin position="52"/>
        <end position="70"/>
    </location>
</feature>
<dbReference type="GO" id="GO:0015234">
    <property type="term" value="F:thiamine transmembrane transporter activity"/>
    <property type="evidence" value="ECO:0007669"/>
    <property type="project" value="InterPro"/>
</dbReference>
<reference evidence="2 3" key="1">
    <citation type="journal article" date="2015" name="Genome Announc.">
        <title>Expanding the biotechnology potential of lactobacilli through comparative genomics of 213 strains and associated genera.</title>
        <authorList>
            <person name="Sun Z."/>
            <person name="Harris H.M."/>
            <person name="McCann A."/>
            <person name="Guo C."/>
            <person name="Argimon S."/>
            <person name="Zhang W."/>
            <person name="Yang X."/>
            <person name="Jeffery I.B."/>
            <person name="Cooney J.C."/>
            <person name="Kagawa T.F."/>
            <person name="Liu W."/>
            <person name="Song Y."/>
            <person name="Salvetti E."/>
            <person name="Wrobel A."/>
            <person name="Rasinkangas P."/>
            <person name="Parkhill J."/>
            <person name="Rea M.C."/>
            <person name="O'Sullivan O."/>
            <person name="Ritari J."/>
            <person name="Douillard F.P."/>
            <person name="Paul Ross R."/>
            <person name="Yang R."/>
            <person name="Briner A.E."/>
            <person name="Felis G.E."/>
            <person name="de Vos W.M."/>
            <person name="Barrangou R."/>
            <person name="Klaenhammer T.R."/>
            <person name="Caufield P.W."/>
            <person name="Cui Y."/>
            <person name="Zhang H."/>
            <person name="O'Toole P.W."/>
        </authorList>
    </citation>
    <scope>NUCLEOTIDE SEQUENCE [LARGE SCALE GENOMIC DNA]</scope>
    <source>
        <strain evidence="2 3">DSM 15945</strain>
    </source>
</reference>
<comment type="caution">
    <text evidence="2">The sequence shown here is derived from an EMBL/GenBank/DDBJ whole genome shotgun (WGS) entry which is preliminary data.</text>
</comment>
<sequence>MVEVAVMAAVATALHVIPHTTGVSAIELEWGIIPIVVLALRRGTGAAMMGGLIWGVLDMILFGLASGSVLNPIQGIVEYPIAFTCAGLAGISYRAFQSGQRGRQVGAIITAAFVGTFAKYFWHFIAGWIFWGSYAPKGQAAWLYSLIINGGSALFTTVAAIVAVLLVYRLAPQLLREP</sequence>
<evidence type="ECO:0000313" key="2">
    <source>
        <dbReference type="EMBL" id="KRL84456.1"/>
    </source>
</evidence>
<dbReference type="AlphaFoldDB" id="A0A0R1U007"/>
<name>A0A0R1U007_9LACO</name>
<organism evidence="2 3">
    <name type="scientific">Lacticaseibacillus pantheris DSM 15945 = JCM 12539 = NBRC 106106</name>
    <dbReference type="NCBI Taxonomy" id="1423783"/>
    <lineage>
        <taxon>Bacteria</taxon>
        <taxon>Bacillati</taxon>
        <taxon>Bacillota</taxon>
        <taxon>Bacilli</taxon>
        <taxon>Lactobacillales</taxon>
        <taxon>Lactobacillaceae</taxon>
        <taxon>Lacticaseibacillus</taxon>
    </lineage>
</organism>
<feature type="transmembrane region" description="Helical" evidence="1">
    <location>
        <begin position="143"/>
        <end position="168"/>
    </location>
</feature>
<feature type="transmembrane region" description="Helical" evidence="1">
    <location>
        <begin position="76"/>
        <end position="96"/>
    </location>
</feature>
<keyword evidence="1" id="KW-0472">Membrane</keyword>
<dbReference type="EMBL" id="AZFJ01000061">
    <property type="protein sequence ID" value="KRL84456.1"/>
    <property type="molecule type" value="Genomic_DNA"/>
</dbReference>
<dbReference type="Gene3D" id="1.10.1760.20">
    <property type="match status" value="1"/>
</dbReference>
<gene>
    <name evidence="2" type="ORF">FC50_GL002067</name>
</gene>
<dbReference type="NCBIfam" id="TIGR02357">
    <property type="entry name" value="ECF_ThiT_YuaJ"/>
    <property type="match status" value="1"/>
</dbReference>
<proteinExistence type="predicted"/>
<accession>A0A0R1U007</accession>
<dbReference type="Pfam" id="PF09515">
    <property type="entry name" value="Thia_YuaJ"/>
    <property type="match status" value="1"/>
</dbReference>
<dbReference type="GO" id="GO:0005886">
    <property type="term" value="C:plasma membrane"/>
    <property type="evidence" value="ECO:0007669"/>
    <property type="project" value="InterPro"/>
</dbReference>
<evidence type="ECO:0000256" key="1">
    <source>
        <dbReference type="SAM" id="Phobius"/>
    </source>
</evidence>